<sequence length="291" mass="33012">MTLPRCILNDRTYLITRRCSERRYFLRPDPKIVHIFEYLLGLACERYGILLHGYVCMSNHYHLVVTDPDGVLPDFLKYFNSLLARATNCARGRWETFWGGDSYNAVDLLEEGDVLDKLVYTLANPVSAGLVSRADAWEGASSMSLRFGGQRIVQKPTVFFSKRMPEQVSLELCVPPFLAHMSGRELHGVLGERIAAIEAEYRALGRKPLGMRKVLAAHWNDSPTTQEPRRGLNPRLAAKCTATRVAAIAEFKRWVDAYRSVRARFVAGERNVEWPRGTYEMCTRHGCPMAA</sequence>
<reference evidence="2" key="1">
    <citation type="journal article" date="2018" name="J. Ind. Microbiol. Biotechnol.">
        <title>Genome mining reveals uncommon alkylpyrones as type III PKS products from myxobacteria.</title>
        <authorList>
            <person name="Hug J.J."/>
            <person name="Panter F."/>
            <person name="Krug D."/>
            <person name="Muller R."/>
        </authorList>
    </citation>
    <scope>NUCLEOTIDE SEQUENCE</scope>
    <source>
        <strain evidence="2">MNa10638</strain>
    </source>
</reference>
<dbReference type="PANTHER" id="PTHR34322:SF2">
    <property type="entry name" value="TRANSPOSASE IS200-LIKE DOMAIN-CONTAINING PROTEIN"/>
    <property type="match status" value="1"/>
</dbReference>
<dbReference type="AlphaFoldDB" id="A0A3S7UVG9"/>
<dbReference type="GO" id="GO:0004803">
    <property type="term" value="F:transposase activity"/>
    <property type="evidence" value="ECO:0007669"/>
    <property type="project" value="InterPro"/>
</dbReference>
<organism evidence="2">
    <name type="scientific">Pseudenhygromyxa salsuginis</name>
    <dbReference type="NCBI Taxonomy" id="442868"/>
    <lineage>
        <taxon>Bacteria</taxon>
        <taxon>Pseudomonadati</taxon>
        <taxon>Myxococcota</taxon>
        <taxon>Polyangia</taxon>
        <taxon>Nannocystales</taxon>
        <taxon>Nannocystaceae</taxon>
        <taxon>Pseudenhygromyxa</taxon>
    </lineage>
</organism>
<evidence type="ECO:0000259" key="1">
    <source>
        <dbReference type="SMART" id="SM01321"/>
    </source>
</evidence>
<dbReference type="SUPFAM" id="SSF143422">
    <property type="entry name" value="Transposase IS200-like"/>
    <property type="match status" value="1"/>
</dbReference>
<evidence type="ECO:0000313" key="2">
    <source>
        <dbReference type="EMBL" id="AYM52702.1"/>
    </source>
</evidence>
<dbReference type="SMART" id="SM01321">
    <property type="entry name" value="Y1_Tnp"/>
    <property type="match status" value="1"/>
</dbReference>
<feature type="domain" description="Transposase IS200-like" evidence="1">
    <location>
        <begin position="8"/>
        <end position="124"/>
    </location>
</feature>
<dbReference type="GO" id="GO:0006313">
    <property type="term" value="P:DNA transposition"/>
    <property type="evidence" value="ECO:0007669"/>
    <property type="project" value="InterPro"/>
</dbReference>
<dbReference type="InterPro" id="IPR036515">
    <property type="entry name" value="Transposase_17_sf"/>
</dbReference>
<accession>A0A3S7UVG9</accession>
<dbReference type="GO" id="GO:0003677">
    <property type="term" value="F:DNA binding"/>
    <property type="evidence" value="ECO:0007669"/>
    <property type="project" value="InterPro"/>
</dbReference>
<dbReference type="InterPro" id="IPR002686">
    <property type="entry name" value="Transposase_17"/>
</dbReference>
<proteinExistence type="predicted"/>
<dbReference type="PANTHER" id="PTHR34322">
    <property type="entry name" value="TRANSPOSASE, Y1_TNP DOMAIN-CONTAINING"/>
    <property type="match status" value="1"/>
</dbReference>
<name>A0A3S7UVG9_9BACT</name>
<protein>
    <recommendedName>
        <fullName evidence="1">Transposase IS200-like domain-containing protein</fullName>
    </recommendedName>
</protein>
<dbReference type="Gene3D" id="3.30.70.1290">
    <property type="entry name" value="Transposase IS200-like"/>
    <property type="match status" value="1"/>
</dbReference>
<dbReference type="EMBL" id="MH908882">
    <property type="protein sequence ID" value="AYM52702.1"/>
    <property type="molecule type" value="Genomic_DNA"/>
</dbReference>